<evidence type="ECO:0000256" key="8">
    <source>
        <dbReference type="ARBA" id="ARBA00023136"/>
    </source>
</evidence>
<keyword evidence="2" id="KW-0813">Transport</keyword>
<comment type="subcellular location">
    <subcellularLocation>
        <location evidence="1">Cell inner membrane</location>
        <topology evidence="1">Multi-pass membrane protein</topology>
    </subcellularLocation>
</comment>
<dbReference type="RefSeq" id="WP_198875018.1">
    <property type="nucleotide sequence ID" value="NZ_JAEKMH010000001.1"/>
</dbReference>
<keyword evidence="3" id="KW-0050">Antiport</keyword>
<evidence type="ECO:0000256" key="4">
    <source>
        <dbReference type="ARBA" id="ARBA00022475"/>
    </source>
</evidence>
<name>A0A934IRE6_9HYPH</name>
<dbReference type="GO" id="GO:0042910">
    <property type="term" value="F:xenobiotic transmembrane transporter activity"/>
    <property type="evidence" value="ECO:0007669"/>
    <property type="project" value="InterPro"/>
</dbReference>
<evidence type="ECO:0000256" key="1">
    <source>
        <dbReference type="ARBA" id="ARBA00004429"/>
    </source>
</evidence>
<evidence type="ECO:0000313" key="11">
    <source>
        <dbReference type="EMBL" id="MBJ3783801.1"/>
    </source>
</evidence>
<comment type="caution">
    <text evidence="11">The sequence shown here is derived from an EMBL/GenBank/DDBJ whole genome shotgun (WGS) entry which is preliminary data.</text>
</comment>
<dbReference type="GO" id="GO:0015297">
    <property type="term" value="F:antiporter activity"/>
    <property type="evidence" value="ECO:0007669"/>
    <property type="project" value="UniProtKB-KW"/>
</dbReference>
<dbReference type="PIRSF" id="PIRSF006603">
    <property type="entry name" value="DinF"/>
    <property type="match status" value="1"/>
</dbReference>
<evidence type="ECO:0000256" key="7">
    <source>
        <dbReference type="ARBA" id="ARBA00023065"/>
    </source>
</evidence>
<dbReference type="InterPro" id="IPR002528">
    <property type="entry name" value="MATE_fam"/>
</dbReference>
<dbReference type="InterPro" id="IPR050222">
    <property type="entry name" value="MATE_MdtK"/>
</dbReference>
<accession>A0A934IRE6</accession>
<feature type="transmembrane region" description="Helical" evidence="10">
    <location>
        <begin position="409"/>
        <end position="430"/>
    </location>
</feature>
<proteinExistence type="predicted"/>
<dbReference type="PANTHER" id="PTHR43298:SF2">
    <property type="entry name" value="FMN_FAD EXPORTER YEEO-RELATED"/>
    <property type="match status" value="1"/>
</dbReference>
<evidence type="ECO:0000256" key="9">
    <source>
        <dbReference type="ARBA" id="ARBA00031636"/>
    </source>
</evidence>
<protein>
    <recommendedName>
        <fullName evidence="9">Multidrug-efflux transporter</fullName>
    </recommendedName>
</protein>
<evidence type="ECO:0000256" key="3">
    <source>
        <dbReference type="ARBA" id="ARBA00022449"/>
    </source>
</evidence>
<reference evidence="11" key="1">
    <citation type="submission" date="2020-12" db="EMBL/GenBank/DDBJ databases">
        <title>Devosia sp. MSA67 isolated from Mo River.</title>
        <authorList>
            <person name="Ma F."/>
            <person name="Zi Z."/>
        </authorList>
    </citation>
    <scope>NUCLEOTIDE SEQUENCE</scope>
    <source>
        <strain evidence="11">MSA67</strain>
    </source>
</reference>
<sequence length="474" mass="50812">MSDNVAPANPAPDAIPAGNGWAEELRATFSLAWPLVIAQLAQNALHTTDVILLGWLGPTYLAAGTLGTTFFMPFLLFGVGVVGAVAPLVAQARGARNIKAIRRIVRQGFWVAILLAALLLPIVMQIRPIYHFLGQDPVVTGMAEQFVQIVAWSLFPAIGIITLRSFLSAFDATRAVLVITVLGVVVNALVAYALIFGNFGMPRLELRGAAIATLITNIIMFLVMLVYVIRHKRFRRFHILMRFWKPDWGYFRSIFVIGTPIALTVLAEVGMFTAAALMMGRIGTDEVAAHAVALQCASMAFMVPLGLGIAATVRVGVAYGRRDPEGISKAGWMAFMLGTGFMVLSCLAFLAFGRPIVSLFLNPEVEANANAVGLAVSFLAIAGIFQLVDGAQVTAAHALRGLSDTKIPMLLAILGYWLVGLPTSYVLGIVLGWRGIGIWTGLAVGLAFVAVVLATRFALRERLGLLEQIGVSRA</sequence>
<feature type="transmembrane region" description="Helical" evidence="10">
    <location>
        <begin position="146"/>
        <end position="163"/>
    </location>
</feature>
<feature type="transmembrane region" description="Helical" evidence="10">
    <location>
        <begin position="208"/>
        <end position="229"/>
    </location>
</feature>
<feature type="transmembrane region" description="Helical" evidence="10">
    <location>
        <begin position="175"/>
        <end position="196"/>
    </location>
</feature>
<evidence type="ECO:0000256" key="5">
    <source>
        <dbReference type="ARBA" id="ARBA00022692"/>
    </source>
</evidence>
<dbReference type="GO" id="GO:0006811">
    <property type="term" value="P:monoatomic ion transport"/>
    <property type="evidence" value="ECO:0007669"/>
    <property type="project" value="UniProtKB-KW"/>
</dbReference>
<feature type="transmembrane region" description="Helical" evidence="10">
    <location>
        <begin position="109"/>
        <end position="126"/>
    </location>
</feature>
<gene>
    <name evidence="11" type="ORF">JEQ47_03625</name>
</gene>
<dbReference type="AlphaFoldDB" id="A0A934IRE6"/>
<evidence type="ECO:0000313" key="12">
    <source>
        <dbReference type="Proteomes" id="UP000602124"/>
    </source>
</evidence>
<keyword evidence="8 10" id="KW-0472">Membrane</keyword>
<keyword evidence="4" id="KW-1003">Cell membrane</keyword>
<evidence type="ECO:0000256" key="10">
    <source>
        <dbReference type="SAM" id="Phobius"/>
    </source>
</evidence>
<organism evidence="11 12">
    <name type="scientific">Devosia sediminis</name>
    <dbReference type="NCBI Taxonomy" id="2798801"/>
    <lineage>
        <taxon>Bacteria</taxon>
        <taxon>Pseudomonadati</taxon>
        <taxon>Pseudomonadota</taxon>
        <taxon>Alphaproteobacteria</taxon>
        <taxon>Hyphomicrobiales</taxon>
        <taxon>Devosiaceae</taxon>
        <taxon>Devosia</taxon>
    </lineage>
</organism>
<keyword evidence="12" id="KW-1185">Reference proteome</keyword>
<dbReference type="CDD" id="cd13131">
    <property type="entry name" value="MATE_NorM_like"/>
    <property type="match status" value="1"/>
</dbReference>
<keyword evidence="6 10" id="KW-1133">Transmembrane helix</keyword>
<dbReference type="Proteomes" id="UP000602124">
    <property type="component" value="Unassembled WGS sequence"/>
</dbReference>
<feature type="transmembrane region" description="Helical" evidence="10">
    <location>
        <begin position="250"/>
        <end position="279"/>
    </location>
</feature>
<dbReference type="PANTHER" id="PTHR43298">
    <property type="entry name" value="MULTIDRUG RESISTANCE PROTEIN NORM-RELATED"/>
    <property type="match status" value="1"/>
</dbReference>
<keyword evidence="7" id="KW-0406">Ion transport</keyword>
<dbReference type="InterPro" id="IPR048279">
    <property type="entry name" value="MdtK-like"/>
</dbReference>
<keyword evidence="5 10" id="KW-0812">Transmembrane</keyword>
<dbReference type="Pfam" id="PF01554">
    <property type="entry name" value="MatE"/>
    <property type="match status" value="2"/>
</dbReference>
<dbReference type="NCBIfam" id="TIGR00797">
    <property type="entry name" value="matE"/>
    <property type="match status" value="1"/>
</dbReference>
<feature type="transmembrane region" description="Helical" evidence="10">
    <location>
        <begin position="369"/>
        <end position="388"/>
    </location>
</feature>
<feature type="transmembrane region" description="Helical" evidence="10">
    <location>
        <begin position="436"/>
        <end position="459"/>
    </location>
</feature>
<evidence type="ECO:0000256" key="2">
    <source>
        <dbReference type="ARBA" id="ARBA00022448"/>
    </source>
</evidence>
<evidence type="ECO:0000256" key="6">
    <source>
        <dbReference type="ARBA" id="ARBA00022989"/>
    </source>
</evidence>
<feature type="transmembrane region" description="Helical" evidence="10">
    <location>
        <begin position="70"/>
        <end position="89"/>
    </location>
</feature>
<dbReference type="EMBL" id="JAEKMH010000001">
    <property type="protein sequence ID" value="MBJ3783801.1"/>
    <property type="molecule type" value="Genomic_DNA"/>
</dbReference>
<feature type="transmembrane region" description="Helical" evidence="10">
    <location>
        <begin position="332"/>
        <end position="357"/>
    </location>
</feature>
<dbReference type="GO" id="GO:0005886">
    <property type="term" value="C:plasma membrane"/>
    <property type="evidence" value="ECO:0007669"/>
    <property type="project" value="UniProtKB-SubCell"/>
</dbReference>